<dbReference type="EMBL" id="SPLM01000111">
    <property type="protein sequence ID" value="TMW58649.1"/>
    <property type="molecule type" value="Genomic_DNA"/>
</dbReference>
<evidence type="ECO:0000313" key="1">
    <source>
        <dbReference type="EMBL" id="TMW58649.1"/>
    </source>
</evidence>
<dbReference type="Proteomes" id="UP000794436">
    <property type="component" value="Unassembled WGS sequence"/>
</dbReference>
<dbReference type="SMART" id="SM00248">
    <property type="entry name" value="ANK"/>
    <property type="match status" value="6"/>
</dbReference>
<dbReference type="PANTHER" id="PTHR46586:SF3">
    <property type="entry name" value="ANKYRIN REPEAT-CONTAINING PROTEIN"/>
    <property type="match status" value="1"/>
</dbReference>
<protein>
    <recommendedName>
        <fullName evidence="3">Ankyrin repeat protein</fullName>
    </recommendedName>
</protein>
<keyword evidence="2" id="KW-1185">Reference proteome</keyword>
<name>A0A8K1FF53_PYTOL</name>
<dbReference type="InterPro" id="IPR052050">
    <property type="entry name" value="SecEffector_AnkRepeat"/>
</dbReference>
<organism evidence="1 2">
    <name type="scientific">Pythium oligandrum</name>
    <name type="common">Mycoparasitic fungus</name>
    <dbReference type="NCBI Taxonomy" id="41045"/>
    <lineage>
        <taxon>Eukaryota</taxon>
        <taxon>Sar</taxon>
        <taxon>Stramenopiles</taxon>
        <taxon>Oomycota</taxon>
        <taxon>Peronosporomycetes</taxon>
        <taxon>Pythiales</taxon>
        <taxon>Pythiaceae</taxon>
        <taxon>Pythium</taxon>
    </lineage>
</organism>
<comment type="caution">
    <text evidence="1">The sequence shown here is derived from an EMBL/GenBank/DDBJ whole genome shotgun (WGS) entry which is preliminary data.</text>
</comment>
<proteinExistence type="predicted"/>
<dbReference type="SUPFAM" id="SSF48403">
    <property type="entry name" value="Ankyrin repeat"/>
    <property type="match status" value="2"/>
</dbReference>
<dbReference type="InterPro" id="IPR036770">
    <property type="entry name" value="Ankyrin_rpt-contain_sf"/>
</dbReference>
<dbReference type="PANTHER" id="PTHR46586">
    <property type="entry name" value="ANKYRIN REPEAT-CONTAINING PROTEIN"/>
    <property type="match status" value="1"/>
</dbReference>
<dbReference type="InterPro" id="IPR002110">
    <property type="entry name" value="Ankyrin_rpt"/>
</dbReference>
<accession>A0A8K1FF53</accession>
<dbReference type="Gene3D" id="1.25.40.20">
    <property type="entry name" value="Ankyrin repeat-containing domain"/>
    <property type="match status" value="3"/>
</dbReference>
<dbReference type="Pfam" id="PF13637">
    <property type="entry name" value="Ank_4"/>
    <property type="match status" value="2"/>
</dbReference>
<dbReference type="AlphaFoldDB" id="A0A8K1FF53"/>
<evidence type="ECO:0008006" key="3">
    <source>
        <dbReference type="Google" id="ProtNLM"/>
    </source>
</evidence>
<sequence>MDDAAANGDVEVMKFLHDHRSEGFTEKALDQAVGVNSGRFSCMMTVERLVSYDAECTEVSLASAFSHGRMKLLELLHGEFGCDGECIGAADVKACGANSCAMKFVCMHHPDDISADELLQANSFIKHLEMIQLLEECKIEGWLANVMDHAAAQGDLQAVQYLHEYRSEGCTEKAMDQAAAYGHLKVVKFLHENRTEGCTKRAMDGAAGKGSLDVLRYLHEHRTEGCSRVAIENAASNGHLDVIDFVLSNYNVVVTSKAVLCAAKSGKLDVLQRLLRLNPPDDVRELFMVLVLEGHLRCIKCLCDITTVSSAMINDGLVEAAKNGHWYVVSFFLAIGVSQESISEAIEGAARIGDIDTVKLVMEMNTPFRPFRLTKPYGLINAAVSGDIDLVMLLDQGLLNRIDNIPPENYDGRHLHWRAAQIAAAAAEGHLEIVEWLYQRYHRYVDDQVLCIADGSNDLAIVTWLRQVSRRPVTSEALIKAAKRGHLDILEYLPRCYPGLCEQPLVDAAAEGGSFDVIKFIHFNRPCEKCTTRAMDVAAEKGYFDIVRFHHENRGEGCSSDAIESAARNNHYTIVRYLFERVAKGRSFNAIQYEAEEGHVKIVKFLYEHPDKLENLPLEMGAVAKSRRLYMVRYLHTKCKATCSKSAFVMAAASGDLRVVRYLHENYNEVCSKQAMDEAAADSHLAVVQYLHENCTAGCTRNAMDWAFARET</sequence>
<gene>
    <name evidence="1" type="ORF">Poli38472_010208</name>
</gene>
<evidence type="ECO:0000313" key="2">
    <source>
        <dbReference type="Proteomes" id="UP000794436"/>
    </source>
</evidence>
<reference evidence="1" key="1">
    <citation type="submission" date="2019-03" db="EMBL/GenBank/DDBJ databases">
        <title>Long read genome sequence of the mycoparasitic Pythium oligandrum ATCC 38472 isolated from sugarbeet rhizosphere.</title>
        <authorList>
            <person name="Gaulin E."/>
        </authorList>
    </citation>
    <scope>NUCLEOTIDE SEQUENCE</scope>
    <source>
        <strain evidence="1">ATCC 38472_TT</strain>
    </source>
</reference>